<name>A0A8J3UIW5_9ACTN</name>
<evidence type="ECO:0000313" key="3">
    <source>
        <dbReference type="Proteomes" id="UP000644610"/>
    </source>
</evidence>
<accession>A0A8J3UIW5</accession>
<feature type="region of interest" description="Disordered" evidence="1">
    <location>
        <begin position="1"/>
        <end position="20"/>
    </location>
</feature>
<evidence type="ECO:0000256" key="1">
    <source>
        <dbReference type="SAM" id="MobiDB-lite"/>
    </source>
</evidence>
<sequence length="78" mass="8541">MRKQPVSQEPEMDSRTGAMEEGRVKILIMAVNQNPSCFDAKARATASVLSRQPSGDQRDAAVCELTGVRFEECPISVD</sequence>
<comment type="caution">
    <text evidence="2">The sequence shown here is derived from an EMBL/GenBank/DDBJ whole genome shotgun (WGS) entry which is preliminary data.</text>
</comment>
<evidence type="ECO:0000313" key="2">
    <source>
        <dbReference type="EMBL" id="GII45311.1"/>
    </source>
</evidence>
<organism evidence="2 3">
    <name type="scientific">Planotetraspora silvatica</name>
    <dbReference type="NCBI Taxonomy" id="234614"/>
    <lineage>
        <taxon>Bacteria</taxon>
        <taxon>Bacillati</taxon>
        <taxon>Actinomycetota</taxon>
        <taxon>Actinomycetes</taxon>
        <taxon>Streptosporangiales</taxon>
        <taxon>Streptosporangiaceae</taxon>
        <taxon>Planotetraspora</taxon>
    </lineage>
</organism>
<reference evidence="2" key="1">
    <citation type="submission" date="2021-01" db="EMBL/GenBank/DDBJ databases">
        <title>Whole genome shotgun sequence of Planotetraspora silvatica NBRC 100141.</title>
        <authorList>
            <person name="Komaki H."/>
            <person name="Tamura T."/>
        </authorList>
    </citation>
    <scope>NUCLEOTIDE SEQUENCE</scope>
    <source>
        <strain evidence="2">NBRC 100141</strain>
    </source>
</reference>
<protein>
    <submittedName>
        <fullName evidence="2">Uncharacterized protein</fullName>
    </submittedName>
</protein>
<gene>
    <name evidence="2" type="ORF">Psi02_17350</name>
</gene>
<proteinExistence type="predicted"/>
<dbReference type="AlphaFoldDB" id="A0A8J3UIW5"/>
<dbReference type="Proteomes" id="UP000644610">
    <property type="component" value="Unassembled WGS sequence"/>
</dbReference>
<dbReference type="EMBL" id="BOOQ01000009">
    <property type="protein sequence ID" value="GII45311.1"/>
    <property type="molecule type" value="Genomic_DNA"/>
</dbReference>
<keyword evidence="3" id="KW-1185">Reference proteome</keyword>